<dbReference type="Proteomes" id="UP000008983">
    <property type="component" value="Unassembled WGS sequence"/>
</dbReference>
<evidence type="ECO:0000313" key="2">
    <source>
        <dbReference type="Proteomes" id="UP000008983"/>
    </source>
</evidence>
<sequence length="195" mass="22875">MSFYDVNNFENPRLIGEFNLNNAQNDCDDITSDSSENFLGCANGFYGFYIIDISNLNDIKIYAQYDEIFQQNGVESIIFDDELSFGFYAVRETGVGYFEIEKQNIYIGEKVSLLFIPLYSLNDVKFAEVYYYDNYQRQKLPNWGEFIQSQSKLNLKIDKSILNQNKQKPNIERHEIDRNSLHIVDKNLISQNIFQ</sequence>
<protein>
    <submittedName>
        <fullName evidence="1">Major facilitator superfamily protein, putative</fullName>
    </submittedName>
</protein>
<reference evidence="1 2" key="1">
    <citation type="submission" date="2011-07" db="EMBL/GenBank/DDBJ databases">
        <authorList>
            <person name="Coyne R."/>
            <person name="Brami D."/>
            <person name="Johnson J."/>
            <person name="Hostetler J."/>
            <person name="Hannick L."/>
            <person name="Clark T."/>
            <person name="Cassidy-Hanley D."/>
            <person name="Inman J."/>
        </authorList>
    </citation>
    <scope>NUCLEOTIDE SEQUENCE [LARGE SCALE GENOMIC DNA]</scope>
    <source>
        <strain evidence="1 2">G5</strain>
    </source>
</reference>
<organism evidence="1 2">
    <name type="scientific">Ichthyophthirius multifiliis</name>
    <name type="common">White spot disease agent</name>
    <name type="synonym">Ich</name>
    <dbReference type="NCBI Taxonomy" id="5932"/>
    <lineage>
        <taxon>Eukaryota</taxon>
        <taxon>Sar</taxon>
        <taxon>Alveolata</taxon>
        <taxon>Ciliophora</taxon>
        <taxon>Intramacronucleata</taxon>
        <taxon>Oligohymenophorea</taxon>
        <taxon>Hymenostomatida</taxon>
        <taxon>Ophryoglenina</taxon>
        <taxon>Ichthyophthirius</taxon>
    </lineage>
</organism>
<dbReference type="InParanoid" id="G0QTE7"/>
<dbReference type="RefSeq" id="XP_004035010.1">
    <property type="nucleotide sequence ID" value="XM_004034962.1"/>
</dbReference>
<dbReference type="AlphaFoldDB" id="G0QTE7"/>
<dbReference type="GeneID" id="14907649"/>
<gene>
    <name evidence="1" type="ORF">IMG5_107430</name>
</gene>
<dbReference type="EMBL" id="GL983849">
    <property type="protein sequence ID" value="EGR31524.1"/>
    <property type="molecule type" value="Genomic_DNA"/>
</dbReference>
<evidence type="ECO:0000313" key="1">
    <source>
        <dbReference type="EMBL" id="EGR31524.1"/>
    </source>
</evidence>
<keyword evidence="2" id="KW-1185">Reference proteome</keyword>
<proteinExistence type="predicted"/>
<accession>G0QTE7</accession>
<name>G0QTE7_ICHMU</name>